<keyword evidence="3" id="KW-1185">Reference proteome</keyword>
<dbReference type="AlphaFoldDB" id="A0AAE1LHU6"/>
<evidence type="ECO:0000313" key="2">
    <source>
        <dbReference type="EMBL" id="KAK3919985.1"/>
    </source>
</evidence>
<dbReference type="Proteomes" id="UP001219518">
    <property type="component" value="Unassembled WGS sequence"/>
</dbReference>
<name>A0AAE1LHU6_9NEOP</name>
<dbReference type="PANTHER" id="PTHR33173">
    <property type="match status" value="1"/>
</dbReference>
<accession>A0AAE1LHU6</accession>
<evidence type="ECO:0000256" key="1">
    <source>
        <dbReference type="SAM" id="MobiDB-lite"/>
    </source>
</evidence>
<feature type="region of interest" description="Disordered" evidence="1">
    <location>
        <begin position="227"/>
        <end position="313"/>
    </location>
</feature>
<evidence type="ECO:0000313" key="3">
    <source>
        <dbReference type="Proteomes" id="UP001219518"/>
    </source>
</evidence>
<reference evidence="2" key="2">
    <citation type="journal article" date="2023" name="BMC Genomics">
        <title>Pest status, molecular evolution, and epigenetic factors derived from the genome assembly of Frankliniella fusca, a thysanopteran phytovirus vector.</title>
        <authorList>
            <person name="Catto M.A."/>
            <person name="Labadie P.E."/>
            <person name="Jacobson A.L."/>
            <person name="Kennedy G.G."/>
            <person name="Srinivasan R."/>
            <person name="Hunt B.G."/>
        </authorList>
    </citation>
    <scope>NUCLEOTIDE SEQUENCE</scope>
    <source>
        <strain evidence="2">PL_HMW_Pooled</strain>
    </source>
</reference>
<protein>
    <submittedName>
        <fullName evidence="2">Halomucin</fullName>
    </submittedName>
</protein>
<dbReference type="PANTHER" id="PTHR33173:SF2">
    <property type="entry name" value="MYND-TYPE DOMAIN-CONTAINING PROTEIN"/>
    <property type="match status" value="1"/>
</dbReference>
<sequence>MSEMIGSQIHGEAMWSCLADDGFIPGDLKLILTATKFDNLYALSHFDLEKDMQGIESFMQNILHTVIPSSDYEKYYSIFHSQPQKYILVGGLRAALKCLVLKARTLTAGKKRPNPDANVSNTKECRRKADPIKTSLRSYIKAHYPSLENSEITCNVTRDGLGSLVSEANCPVKSCKEKRKITRNSMRWNTSNYYAHVKTHFAKRSTKKSSNNTMQITSVFKPLGVASKRTKKRTAVISDSDDDEEDVNCGDVDNPSDGGEIDDDDSHDNSAHNDEEGTSDRGDDRGDDKGCESEQQDSTDQRDQQKRQKRKLNITAKDGCQPITNYFKILNELEITIKKNEELSKSLVKFMQGNIKINSENPPKVSAMLDLLLKSAKKNANKKTNGQRYDDVLKELGSLLYHVGGLQLYEILSQNLPLPSATTVRQLMYKQESIIEGEFRIKELKKFLEERKYPFKVCLSEDATVVAQRVQYHPRTNQVVGFPLPLNENGMPKVGAFPATTAEKIARYFSDNTACSSAYCIVAQPLVPKSPTFVVAMFGTDNKFTAQQVHLRWQWTLSAMAEEGVTVCSFASDGDARLLKCMSFNSVAMGSDTKWPWFQAKRSMTFVCVEDAIHIGNKLKSRLLSPSIILPFGKFLMASSGHLVELIQKHQLKDKHLLCISDINSKDKMKHAAMLKMSDKKVTELLQNRVEGSIATAFYLDMMREVVEAFTSVSLKPLERVNFIWKWVFYLRLWREKILKTPGYTLESNFITRNAYHCIEINAHSLILSIIQFRDSEEHSLFLPWLMSSQPCEATFRDIRSKQVSFSILEMSNSLRRSDTLASSRLNLEGVVNFPRHHKAIIKSNAECHIPVSLPEDNELEQAVLSALSEAFENAVKVGLVNKNSPFFIPTSGLVGINPSEMGLEEDVEEIVDESEKESDESSEDLINELPDVVEDLHIVSSGSLGMKTFTNTCPFVIVTDSTNEPAIIKKSTLCWLLRSGNTKISSDRLLRVQESSLTDGQSLCSQEVALPSKGPIMSVSDWCAFLSEDGSIVAGRVLNFRYMTGTTRKNQVYSRLEAPTVAPDKNARGLGCLCSWFKIQKNLTLTPISMDIHGYYDIDNYICSIPRPQVVGKVLKLNCSLTVIKKFLK</sequence>
<organism evidence="2 3">
    <name type="scientific">Frankliniella fusca</name>
    <dbReference type="NCBI Taxonomy" id="407009"/>
    <lineage>
        <taxon>Eukaryota</taxon>
        <taxon>Metazoa</taxon>
        <taxon>Ecdysozoa</taxon>
        <taxon>Arthropoda</taxon>
        <taxon>Hexapoda</taxon>
        <taxon>Insecta</taxon>
        <taxon>Pterygota</taxon>
        <taxon>Neoptera</taxon>
        <taxon>Paraneoptera</taxon>
        <taxon>Thysanoptera</taxon>
        <taxon>Terebrantia</taxon>
        <taxon>Thripoidea</taxon>
        <taxon>Thripidae</taxon>
        <taxon>Frankliniella</taxon>
    </lineage>
</organism>
<feature type="compositionally biased region" description="Basic and acidic residues" evidence="1">
    <location>
        <begin position="267"/>
        <end position="292"/>
    </location>
</feature>
<gene>
    <name evidence="2" type="ORF">KUF71_009272</name>
</gene>
<feature type="compositionally biased region" description="Acidic residues" evidence="1">
    <location>
        <begin position="239"/>
        <end position="248"/>
    </location>
</feature>
<comment type="caution">
    <text evidence="2">The sequence shown here is derived from an EMBL/GenBank/DDBJ whole genome shotgun (WGS) entry which is preliminary data.</text>
</comment>
<proteinExistence type="predicted"/>
<reference evidence="2" key="1">
    <citation type="submission" date="2021-07" db="EMBL/GenBank/DDBJ databases">
        <authorList>
            <person name="Catto M.A."/>
            <person name="Jacobson A."/>
            <person name="Kennedy G."/>
            <person name="Labadie P."/>
            <person name="Hunt B.G."/>
            <person name="Srinivasan R."/>
        </authorList>
    </citation>
    <scope>NUCLEOTIDE SEQUENCE</scope>
    <source>
        <strain evidence="2">PL_HMW_Pooled</strain>
        <tissue evidence="2">Head</tissue>
    </source>
</reference>
<feature type="compositionally biased region" description="Low complexity" evidence="1">
    <location>
        <begin position="249"/>
        <end position="258"/>
    </location>
</feature>
<dbReference type="EMBL" id="JAHWGI010000985">
    <property type="protein sequence ID" value="KAK3919985.1"/>
    <property type="molecule type" value="Genomic_DNA"/>
</dbReference>